<dbReference type="SMART" id="SM01007">
    <property type="entry name" value="Aldolase_II"/>
    <property type="match status" value="1"/>
</dbReference>
<dbReference type="RefSeq" id="WP_326758705.1">
    <property type="nucleotide sequence ID" value="NZ_CP109135.1"/>
</dbReference>
<dbReference type="PANTHER" id="PTHR10672:SF3">
    <property type="entry name" value="PROTEIN HU-LI TAI SHAO"/>
    <property type="match status" value="1"/>
</dbReference>
<keyword evidence="4" id="KW-1185">Reference proteome</keyword>
<dbReference type="InterPro" id="IPR001303">
    <property type="entry name" value="Aldolase_II/adducin_N"/>
</dbReference>
<reference evidence="3 4" key="1">
    <citation type="submission" date="2022-10" db="EMBL/GenBank/DDBJ databases">
        <title>The complete genomes of actinobacterial strains from the NBC collection.</title>
        <authorList>
            <person name="Joergensen T.S."/>
            <person name="Alvarez Arevalo M."/>
            <person name="Sterndorff E.B."/>
            <person name="Faurdal D."/>
            <person name="Vuksanovic O."/>
            <person name="Mourched A.-S."/>
            <person name="Charusanti P."/>
            <person name="Shaw S."/>
            <person name="Blin K."/>
            <person name="Weber T."/>
        </authorList>
    </citation>
    <scope>NUCLEOTIDE SEQUENCE [LARGE SCALE GENOMIC DNA]</scope>
    <source>
        <strain evidence="3 4">NBC 01752</strain>
    </source>
</reference>
<organism evidence="3 4">
    <name type="scientific">Streptomyces phaeochromogenes</name>
    <dbReference type="NCBI Taxonomy" id="1923"/>
    <lineage>
        <taxon>Bacteria</taxon>
        <taxon>Bacillati</taxon>
        <taxon>Actinomycetota</taxon>
        <taxon>Actinomycetes</taxon>
        <taxon>Kitasatosporales</taxon>
        <taxon>Streptomycetaceae</taxon>
        <taxon>Streptomyces</taxon>
        <taxon>Streptomyces phaeochromogenes group</taxon>
    </lineage>
</organism>
<name>A0ABZ1H976_STRPH</name>
<dbReference type="Gene3D" id="3.40.225.10">
    <property type="entry name" value="Class II aldolase/adducin N-terminal domain"/>
    <property type="match status" value="1"/>
</dbReference>
<dbReference type="InterPro" id="IPR051017">
    <property type="entry name" value="Aldolase-II_Adducin_sf"/>
</dbReference>
<proteinExistence type="inferred from homology"/>
<evidence type="ECO:0000256" key="1">
    <source>
        <dbReference type="ARBA" id="ARBA00037961"/>
    </source>
</evidence>
<dbReference type="Proteomes" id="UP001340816">
    <property type="component" value="Chromosome"/>
</dbReference>
<comment type="similarity">
    <text evidence="1">Belongs to the aldolase class II family.</text>
</comment>
<evidence type="ECO:0000313" key="3">
    <source>
        <dbReference type="EMBL" id="WSD13900.1"/>
    </source>
</evidence>
<dbReference type="EMBL" id="CP109135">
    <property type="protein sequence ID" value="WSD13900.1"/>
    <property type="molecule type" value="Genomic_DNA"/>
</dbReference>
<evidence type="ECO:0000259" key="2">
    <source>
        <dbReference type="SMART" id="SM01007"/>
    </source>
</evidence>
<feature type="domain" description="Class II aldolase/adducin N-terminal" evidence="2">
    <location>
        <begin position="27"/>
        <end position="207"/>
    </location>
</feature>
<dbReference type="Pfam" id="PF00596">
    <property type="entry name" value="Aldolase_II"/>
    <property type="match status" value="1"/>
</dbReference>
<dbReference type="InterPro" id="IPR036409">
    <property type="entry name" value="Aldolase_II/adducin_N_sf"/>
</dbReference>
<dbReference type="SUPFAM" id="SSF53639">
    <property type="entry name" value="AraD/HMP-PK domain-like"/>
    <property type="match status" value="1"/>
</dbReference>
<sequence>MPTATSARRSAPSPAASPDETEWNLRVELAAVYRLVAHFKMTDLVFSHISLRLPGDEPRFLINPYGLLFEEITASNLVVVGLDGEPVSPDGHRVNPAGFVIHSAIHEARPDAHSVLHTHSRFGCAVAAQQGGLLPLNQMSMEFYGRTAHHDYEGVALNDDEKARLVADLGDRNAMILRNHGLLTVGESASRAFLRMFYLERACEIQIAAQSAGQNLVLPSHEIAEHTARQLNNEHPSGADDHDNSDNWDLAWAALQRLADRIAPDHRS</sequence>
<evidence type="ECO:0000313" key="4">
    <source>
        <dbReference type="Proteomes" id="UP001340816"/>
    </source>
</evidence>
<gene>
    <name evidence="3" type="ORF">OHB35_11990</name>
</gene>
<accession>A0ABZ1H976</accession>
<protein>
    <submittedName>
        <fullName evidence="3">Class II aldolase/adducin family protein</fullName>
    </submittedName>
</protein>
<dbReference type="NCBIfam" id="NF005451">
    <property type="entry name" value="PRK07044.1"/>
    <property type="match status" value="1"/>
</dbReference>
<dbReference type="PANTHER" id="PTHR10672">
    <property type="entry name" value="ADDUCIN"/>
    <property type="match status" value="1"/>
</dbReference>